<evidence type="ECO:0000259" key="1">
    <source>
        <dbReference type="PROSITE" id="PS51787"/>
    </source>
</evidence>
<dbReference type="PANTHER" id="PTHR46732:SF8">
    <property type="entry name" value="ATP-DEPENDENT PROTEASE LA (LON) DOMAIN PROTEIN"/>
    <property type="match status" value="1"/>
</dbReference>
<gene>
    <name evidence="2" type="ORF">FGL95_12835</name>
</gene>
<accession>A0A848KC68</accession>
<dbReference type="Gene3D" id="1.20.58.1480">
    <property type="match status" value="1"/>
</dbReference>
<dbReference type="InterPro" id="IPR015947">
    <property type="entry name" value="PUA-like_sf"/>
</dbReference>
<dbReference type="EMBL" id="VCQU01000004">
    <property type="protein sequence ID" value="NMN95919.1"/>
    <property type="molecule type" value="Genomic_DNA"/>
</dbReference>
<dbReference type="SMART" id="SM00464">
    <property type="entry name" value="LON"/>
    <property type="match status" value="1"/>
</dbReference>
<name>A0A848KC68_9NOCA</name>
<feature type="domain" description="Lon N-terminal" evidence="1">
    <location>
        <begin position="1"/>
        <end position="200"/>
    </location>
</feature>
<dbReference type="PROSITE" id="PS51787">
    <property type="entry name" value="LON_N"/>
    <property type="match status" value="1"/>
</dbReference>
<keyword evidence="3" id="KW-1185">Reference proteome</keyword>
<dbReference type="Proteomes" id="UP000535543">
    <property type="component" value="Unassembled WGS sequence"/>
</dbReference>
<proteinExistence type="predicted"/>
<comment type="caution">
    <text evidence="2">The sequence shown here is derived from an EMBL/GenBank/DDBJ whole genome shotgun (WGS) entry which is preliminary data.</text>
</comment>
<dbReference type="Pfam" id="PF02190">
    <property type="entry name" value="LON_substr_bdg"/>
    <property type="match status" value="1"/>
</dbReference>
<evidence type="ECO:0000313" key="3">
    <source>
        <dbReference type="Proteomes" id="UP000535543"/>
    </source>
</evidence>
<dbReference type="Gene3D" id="2.30.130.40">
    <property type="entry name" value="LON domain-like"/>
    <property type="match status" value="1"/>
</dbReference>
<protein>
    <submittedName>
        <fullName evidence="2">Peptidase S16</fullName>
    </submittedName>
</protein>
<dbReference type="RefSeq" id="WP_169587337.1">
    <property type="nucleotide sequence ID" value="NZ_VCQU01000004.1"/>
</dbReference>
<dbReference type="InterPro" id="IPR003111">
    <property type="entry name" value="Lon_prtase_N"/>
</dbReference>
<dbReference type="AlphaFoldDB" id="A0A848KC68"/>
<reference evidence="2 3" key="1">
    <citation type="submission" date="2019-05" db="EMBL/GenBank/DDBJ databases">
        <authorList>
            <person name="Lee S.D."/>
        </authorList>
    </citation>
    <scope>NUCLEOTIDE SEQUENCE [LARGE SCALE GENOMIC DNA]</scope>
    <source>
        <strain evidence="2 3">YC2-7</strain>
    </source>
</reference>
<sequence length="208" mass="22938">MEVLPMFPLGTVLLPGERLPLQVFEPRYIAMVDNCILDDDPRFGVVLISRGHEVGGDDVRTDVGTIARIASCVPIPGNRFGLLCVGEDRVRVSRWLPDDPYPRAEVEVWPDEFDGDDAVPLARVLDAITQLDLVWRELAEQSGKSVPEFNEPELPDDPSTRSFVLSAGLPIGETDRQRVLSAPGPAQRLTALAESLDDVVAALRFRLQ</sequence>
<dbReference type="InterPro" id="IPR046336">
    <property type="entry name" value="Lon_prtase_N_sf"/>
</dbReference>
<dbReference type="SUPFAM" id="SSF88697">
    <property type="entry name" value="PUA domain-like"/>
    <property type="match status" value="1"/>
</dbReference>
<dbReference type="PANTHER" id="PTHR46732">
    <property type="entry name" value="ATP-DEPENDENT PROTEASE LA (LON) DOMAIN PROTEIN"/>
    <property type="match status" value="1"/>
</dbReference>
<evidence type="ECO:0000313" key="2">
    <source>
        <dbReference type="EMBL" id="NMN95919.1"/>
    </source>
</evidence>
<organism evidence="2 3">
    <name type="scientific">Antrihabitans stalactiti</name>
    <dbReference type="NCBI Taxonomy" id="2584121"/>
    <lineage>
        <taxon>Bacteria</taxon>
        <taxon>Bacillati</taxon>
        <taxon>Actinomycetota</taxon>
        <taxon>Actinomycetes</taxon>
        <taxon>Mycobacteriales</taxon>
        <taxon>Nocardiaceae</taxon>
        <taxon>Antrihabitans</taxon>
    </lineage>
</organism>
<reference evidence="2 3" key="2">
    <citation type="submission" date="2020-06" db="EMBL/GenBank/DDBJ databases">
        <title>Antribacter stalactiti gen. nov., sp. nov., a new member of the family Nacardiaceae isolated from a cave.</title>
        <authorList>
            <person name="Kim I.S."/>
        </authorList>
    </citation>
    <scope>NUCLEOTIDE SEQUENCE [LARGE SCALE GENOMIC DNA]</scope>
    <source>
        <strain evidence="2 3">YC2-7</strain>
    </source>
</reference>